<protein>
    <submittedName>
        <fullName evidence="1">Uncharacterized protein</fullName>
    </submittedName>
</protein>
<dbReference type="RefSeq" id="WP_013051474.1">
    <property type="nucleotide sequence ID" value="NC_014012.1"/>
</dbReference>
<sequence length="49" mass="5553">MKYKTIPNTNIQIPIYSPFPEVTVVDLCKLAHNAKVIKKLKAHWFGGAK</sequence>
<dbReference type="HOGENOM" id="CLU_3140640_0_0_6"/>
<gene>
    <name evidence="1" type="ordered locus">SVI_2198</name>
</gene>
<name>D4ZKH0_SHEVD</name>
<dbReference type="Proteomes" id="UP000002350">
    <property type="component" value="Chromosome"/>
</dbReference>
<reference evidence="2" key="1">
    <citation type="journal article" date="2010" name="Mol. Biosyst.">
        <title>Complete genome sequence and comparative analysis of Shewanella violacea, a psychrophilic and piezophilic bacterium from deep sea floor sediments.</title>
        <authorList>
            <person name="Aono E."/>
            <person name="Baba T."/>
            <person name="Ara T."/>
            <person name="Nishi T."/>
            <person name="Nakamichi T."/>
            <person name="Inamoto E."/>
            <person name="Toyonaga H."/>
            <person name="Hasegawa M."/>
            <person name="Takai Y."/>
            <person name="Okumura Y."/>
            <person name="Baba M."/>
            <person name="Tomita M."/>
            <person name="Kato C."/>
            <person name="Oshima T."/>
            <person name="Nakasone K."/>
            <person name="Mori H."/>
        </authorList>
    </citation>
    <scope>NUCLEOTIDE SEQUENCE [LARGE SCALE GENOMIC DNA]</scope>
    <source>
        <strain evidence="2">JCM 10179 / CIP 106290 / LMG 19151 / DSS12</strain>
    </source>
</reference>
<dbReference type="AlphaFoldDB" id="D4ZKH0"/>
<evidence type="ECO:0000313" key="1">
    <source>
        <dbReference type="EMBL" id="BAJ02169.1"/>
    </source>
</evidence>
<proteinExistence type="predicted"/>
<keyword evidence="2" id="KW-1185">Reference proteome</keyword>
<organism evidence="1 2">
    <name type="scientific">Shewanella violacea (strain JCM 10179 / CIP 106290 / LMG 19151 / DSS12)</name>
    <dbReference type="NCBI Taxonomy" id="637905"/>
    <lineage>
        <taxon>Bacteria</taxon>
        <taxon>Pseudomonadati</taxon>
        <taxon>Pseudomonadota</taxon>
        <taxon>Gammaproteobacteria</taxon>
        <taxon>Alteromonadales</taxon>
        <taxon>Shewanellaceae</taxon>
        <taxon>Shewanella</taxon>
    </lineage>
</organism>
<dbReference type="EMBL" id="AP011177">
    <property type="protein sequence ID" value="BAJ02169.1"/>
    <property type="molecule type" value="Genomic_DNA"/>
</dbReference>
<dbReference type="STRING" id="637905.SVI_2198"/>
<accession>D4ZKH0</accession>
<evidence type="ECO:0000313" key="2">
    <source>
        <dbReference type="Proteomes" id="UP000002350"/>
    </source>
</evidence>
<dbReference type="KEGG" id="svo:SVI_2198"/>